<dbReference type="PRINTS" id="PR01006">
    <property type="entry name" value="FLGHOOKFLIE"/>
</dbReference>
<evidence type="ECO:0000256" key="4">
    <source>
        <dbReference type="ARBA" id="ARBA00023143"/>
    </source>
</evidence>
<dbReference type="NCBIfam" id="TIGR00205">
    <property type="entry name" value="fliE"/>
    <property type="match status" value="1"/>
</dbReference>
<name>A0A1Z4VQH0_9GAMM</name>
<evidence type="ECO:0000313" key="7">
    <source>
        <dbReference type="Proteomes" id="UP000218765"/>
    </source>
</evidence>
<dbReference type="InterPro" id="IPR001624">
    <property type="entry name" value="FliE"/>
</dbReference>
<dbReference type="AlphaFoldDB" id="A0A1Z4VQH0"/>
<dbReference type="EMBL" id="AP018052">
    <property type="protein sequence ID" value="BAZ93867.1"/>
    <property type="molecule type" value="Genomic_DNA"/>
</dbReference>
<evidence type="ECO:0000256" key="1">
    <source>
        <dbReference type="ARBA" id="ARBA00004117"/>
    </source>
</evidence>
<dbReference type="RefSeq" id="WP_096366019.1">
    <property type="nucleotide sequence ID" value="NZ_AP018052.1"/>
</dbReference>
<evidence type="ECO:0000256" key="3">
    <source>
        <dbReference type="ARBA" id="ARBA00018024"/>
    </source>
</evidence>
<proteinExistence type="inferred from homology"/>
<dbReference type="GO" id="GO:0005198">
    <property type="term" value="F:structural molecule activity"/>
    <property type="evidence" value="ECO:0007669"/>
    <property type="project" value="UniProtKB-UniRule"/>
</dbReference>
<dbReference type="PANTHER" id="PTHR34653">
    <property type="match status" value="1"/>
</dbReference>
<reference evidence="6 7" key="1">
    <citation type="submission" date="2017-05" db="EMBL/GenBank/DDBJ databases">
        <title>Thiocyanate degradation by Thiohalobacter thiocyanaticus FOKN1.</title>
        <authorList>
            <person name="Oshiki M."/>
            <person name="Fukushima T."/>
            <person name="Kawano S."/>
            <person name="Nakagawa J."/>
        </authorList>
    </citation>
    <scope>NUCLEOTIDE SEQUENCE [LARGE SCALE GENOMIC DNA]</scope>
    <source>
        <strain evidence="6 7">FOKN1</strain>
    </source>
</reference>
<dbReference type="GO" id="GO:0071973">
    <property type="term" value="P:bacterial-type flagellum-dependent cell motility"/>
    <property type="evidence" value="ECO:0007669"/>
    <property type="project" value="InterPro"/>
</dbReference>
<protein>
    <recommendedName>
        <fullName evidence="3 5">Flagellar hook-basal body complex protein FliE</fullName>
    </recommendedName>
</protein>
<accession>A0A1Z4VQH0</accession>
<comment type="subcellular location">
    <subcellularLocation>
        <location evidence="1 5">Bacterial flagellum basal body</location>
    </subcellularLocation>
</comment>
<sequence>MSEIDVNQLLNQMRVMAQASQAGAAGGTGSAAGPEAAGGAEGVDFSAMLKQSIDTVNQYQQASGDMSKAFVTGDPNTNLSDVMIAMQKASVSFEAMKQVRNKLVEAYQQVMNLSG</sequence>
<keyword evidence="6" id="KW-0966">Cell projection</keyword>
<comment type="similarity">
    <text evidence="2 5">Belongs to the FliE family.</text>
</comment>
<dbReference type="Pfam" id="PF02049">
    <property type="entry name" value="FliE"/>
    <property type="match status" value="1"/>
</dbReference>
<organism evidence="6 7">
    <name type="scientific">Thiohalobacter thiocyanaticus</name>
    <dbReference type="NCBI Taxonomy" id="585455"/>
    <lineage>
        <taxon>Bacteria</taxon>
        <taxon>Pseudomonadati</taxon>
        <taxon>Pseudomonadota</taxon>
        <taxon>Gammaproteobacteria</taxon>
        <taxon>Thiohalobacterales</taxon>
        <taxon>Thiohalobacteraceae</taxon>
        <taxon>Thiohalobacter</taxon>
    </lineage>
</organism>
<dbReference type="PANTHER" id="PTHR34653:SF1">
    <property type="entry name" value="FLAGELLAR HOOK-BASAL BODY COMPLEX PROTEIN FLIE"/>
    <property type="match status" value="1"/>
</dbReference>
<dbReference type="OrthoDB" id="8909229at2"/>
<keyword evidence="7" id="KW-1185">Reference proteome</keyword>
<gene>
    <name evidence="5" type="primary">fliE</name>
    <name evidence="6" type="ORF">FOKN1_1471</name>
</gene>
<dbReference type="GO" id="GO:0009425">
    <property type="term" value="C:bacterial-type flagellum basal body"/>
    <property type="evidence" value="ECO:0007669"/>
    <property type="project" value="UniProtKB-SubCell"/>
</dbReference>
<dbReference type="Proteomes" id="UP000218765">
    <property type="component" value="Chromosome"/>
</dbReference>
<keyword evidence="6" id="KW-0282">Flagellum</keyword>
<evidence type="ECO:0000313" key="6">
    <source>
        <dbReference type="EMBL" id="BAZ93867.1"/>
    </source>
</evidence>
<dbReference type="HAMAP" id="MF_00724">
    <property type="entry name" value="FliE"/>
    <property type="match status" value="1"/>
</dbReference>
<evidence type="ECO:0000256" key="2">
    <source>
        <dbReference type="ARBA" id="ARBA00009272"/>
    </source>
</evidence>
<dbReference type="GO" id="GO:0003774">
    <property type="term" value="F:cytoskeletal motor activity"/>
    <property type="evidence" value="ECO:0007669"/>
    <property type="project" value="InterPro"/>
</dbReference>
<evidence type="ECO:0000256" key="5">
    <source>
        <dbReference type="HAMAP-Rule" id="MF_00724"/>
    </source>
</evidence>
<keyword evidence="4 5" id="KW-0975">Bacterial flagellum</keyword>
<dbReference type="KEGG" id="ttc:FOKN1_1471"/>
<keyword evidence="6" id="KW-0969">Cilium</keyword>